<dbReference type="InterPro" id="IPR015495">
    <property type="entry name" value="Myb_TF_plants"/>
</dbReference>
<dbReference type="Pfam" id="PF00249">
    <property type="entry name" value="Myb_DNA-binding"/>
    <property type="match status" value="2"/>
</dbReference>
<evidence type="ECO:0000259" key="9">
    <source>
        <dbReference type="PROSITE" id="PS51294"/>
    </source>
</evidence>
<dbReference type="EMBL" id="CM007382">
    <property type="protein sequence ID" value="ONK77698.1"/>
    <property type="molecule type" value="Genomic_DNA"/>
</dbReference>
<dbReference type="PROSITE" id="PS51294">
    <property type="entry name" value="HTH_MYB"/>
    <property type="match status" value="2"/>
</dbReference>
<dbReference type="SUPFAM" id="SSF46689">
    <property type="entry name" value="Homeodomain-like"/>
    <property type="match status" value="1"/>
</dbReference>
<dbReference type="FunFam" id="1.10.10.60:FF:000069">
    <property type="entry name" value="MYB transcription factor"/>
    <property type="match status" value="1"/>
</dbReference>
<comment type="subcellular location">
    <subcellularLocation>
        <location evidence="1">Nucleus</location>
    </subcellularLocation>
</comment>
<dbReference type="OMA" id="WTMEEDQ"/>
<keyword evidence="5" id="KW-0804">Transcription</keyword>
<feature type="domain" description="Myb-like" evidence="8">
    <location>
        <begin position="9"/>
        <end position="61"/>
    </location>
</feature>
<dbReference type="GO" id="GO:0006355">
    <property type="term" value="P:regulation of DNA-templated transcription"/>
    <property type="evidence" value="ECO:0007669"/>
    <property type="project" value="UniProtKB-ARBA"/>
</dbReference>
<sequence>MGRKPCCDKVGLKRGPWTMEEDQKLIDFILNNGIQCWRLVPKLAGLMRCGKSCRLRWINYLRPDLKRGDFSEDEEDILIELHSRLGNRWSKIASHFPGRTDNEIKNHWNTRIKKKLKLQGIDPITHEPIKQSEDGHDSVSNITVDDENKVLDANANATSQDKNKIVPPSQEKEENNNEAILNADGRLHETINLTMDGECSVEGSSLCWDAIDSFPSWEAMYYLEDVLFFMNDPLVSIDSFGKD</sequence>
<organism evidence="10 11">
    <name type="scientific">Asparagus officinalis</name>
    <name type="common">Garden asparagus</name>
    <dbReference type="NCBI Taxonomy" id="4686"/>
    <lineage>
        <taxon>Eukaryota</taxon>
        <taxon>Viridiplantae</taxon>
        <taxon>Streptophyta</taxon>
        <taxon>Embryophyta</taxon>
        <taxon>Tracheophyta</taxon>
        <taxon>Spermatophyta</taxon>
        <taxon>Magnoliopsida</taxon>
        <taxon>Liliopsida</taxon>
        <taxon>Asparagales</taxon>
        <taxon>Asparagaceae</taxon>
        <taxon>Asparagoideae</taxon>
        <taxon>Asparagus</taxon>
    </lineage>
</organism>
<feature type="region of interest" description="Disordered" evidence="7">
    <location>
        <begin position="152"/>
        <end position="176"/>
    </location>
</feature>
<dbReference type="OrthoDB" id="2143914at2759"/>
<accession>A0A5P1FHA3</accession>
<dbReference type="InterPro" id="IPR017930">
    <property type="entry name" value="Myb_dom"/>
</dbReference>
<keyword evidence="3" id="KW-0805">Transcription regulation</keyword>
<dbReference type="AlphaFoldDB" id="A0A5P1FHA3"/>
<keyword evidence="2" id="KW-0677">Repeat</keyword>
<feature type="domain" description="HTH myb-type" evidence="9">
    <location>
        <begin position="62"/>
        <end position="116"/>
    </location>
</feature>
<evidence type="ECO:0000259" key="8">
    <source>
        <dbReference type="PROSITE" id="PS50090"/>
    </source>
</evidence>
<gene>
    <name evidence="10" type="ORF">A4U43_C02F9590</name>
</gene>
<dbReference type="PROSITE" id="PS50090">
    <property type="entry name" value="MYB_LIKE"/>
    <property type="match status" value="2"/>
</dbReference>
<dbReference type="PANTHER" id="PTHR47994">
    <property type="entry name" value="F14D16.11-RELATED"/>
    <property type="match status" value="1"/>
</dbReference>
<proteinExistence type="predicted"/>
<evidence type="ECO:0000256" key="7">
    <source>
        <dbReference type="SAM" id="MobiDB-lite"/>
    </source>
</evidence>
<dbReference type="GO" id="GO:0046394">
    <property type="term" value="P:carboxylic acid biosynthetic process"/>
    <property type="evidence" value="ECO:0007669"/>
    <property type="project" value="UniProtKB-ARBA"/>
</dbReference>
<keyword evidence="4" id="KW-0238">DNA-binding</keyword>
<evidence type="ECO:0000256" key="6">
    <source>
        <dbReference type="ARBA" id="ARBA00023242"/>
    </source>
</evidence>
<evidence type="ECO:0000313" key="11">
    <source>
        <dbReference type="Proteomes" id="UP000243459"/>
    </source>
</evidence>
<evidence type="ECO:0000256" key="4">
    <source>
        <dbReference type="ARBA" id="ARBA00023125"/>
    </source>
</evidence>
<evidence type="ECO:0000256" key="5">
    <source>
        <dbReference type="ARBA" id="ARBA00023163"/>
    </source>
</evidence>
<dbReference type="CDD" id="cd00167">
    <property type="entry name" value="SANT"/>
    <property type="match status" value="2"/>
</dbReference>
<name>A0A5P1FHA3_ASPOF</name>
<dbReference type="InterPro" id="IPR001005">
    <property type="entry name" value="SANT/Myb"/>
</dbReference>
<keyword evidence="6" id="KW-0539">Nucleus</keyword>
<dbReference type="InterPro" id="IPR009057">
    <property type="entry name" value="Homeodomain-like_sf"/>
</dbReference>
<protein>
    <submittedName>
        <fullName evidence="10">Uncharacterized protein</fullName>
    </submittedName>
</protein>
<dbReference type="PANTHER" id="PTHR47994:SF5">
    <property type="entry name" value="F14D16.11-RELATED"/>
    <property type="match status" value="1"/>
</dbReference>
<dbReference type="GO" id="GO:0005634">
    <property type="term" value="C:nucleus"/>
    <property type="evidence" value="ECO:0007669"/>
    <property type="project" value="UniProtKB-SubCell"/>
</dbReference>
<dbReference type="FunFam" id="1.10.10.60:FF:000394">
    <property type="entry name" value="MYB transcription factor"/>
    <property type="match status" value="1"/>
</dbReference>
<evidence type="ECO:0000313" key="10">
    <source>
        <dbReference type="EMBL" id="ONK77698.1"/>
    </source>
</evidence>
<dbReference type="Gene3D" id="1.10.10.60">
    <property type="entry name" value="Homeodomain-like"/>
    <property type="match status" value="2"/>
</dbReference>
<evidence type="ECO:0000256" key="3">
    <source>
        <dbReference type="ARBA" id="ARBA00023015"/>
    </source>
</evidence>
<dbReference type="Gramene" id="ONK77698">
    <property type="protein sequence ID" value="ONK77698"/>
    <property type="gene ID" value="A4U43_C02F9590"/>
</dbReference>
<dbReference type="Proteomes" id="UP000243459">
    <property type="component" value="Chromosome 2"/>
</dbReference>
<dbReference type="SMART" id="SM00717">
    <property type="entry name" value="SANT"/>
    <property type="match status" value="2"/>
</dbReference>
<dbReference type="GO" id="GO:0000976">
    <property type="term" value="F:transcription cis-regulatory region binding"/>
    <property type="evidence" value="ECO:0007669"/>
    <property type="project" value="UniProtKB-ARBA"/>
</dbReference>
<reference evidence="11" key="1">
    <citation type="journal article" date="2017" name="Nat. Commun.">
        <title>The asparagus genome sheds light on the origin and evolution of a young Y chromosome.</title>
        <authorList>
            <person name="Harkess A."/>
            <person name="Zhou J."/>
            <person name="Xu C."/>
            <person name="Bowers J.E."/>
            <person name="Van der Hulst R."/>
            <person name="Ayyampalayam S."/>
            <person name="Mercati F."/>
            <person name="Riccardi P."/>
            <person name="McKain M.R."/>
            <person name="Kakrana A."/>
            <person name="Tang H."/>
            <person name="Ray J."/>
            <person name="Groenendijk J."/>
            <person name="Arikit S."/>
            <person name="Mathioni S.M."/>
            <person name="Nakano M."/>
            <person name="Shan H."/>
            <person name="Telgmann-Rauber A."/>
            <person name="Kanno A."/>
            <person name="Yue Z."/>
            <person name="Chen H."/>
            <person name="Li W."/>
            <person name="Chen Y."/>
            <person name="Xu X."/>
            <person name="Zhang Y."/>
            <person name="Luo S."/>
            <person name="Chen H."/>
            <person name="Gao J."/>
            <person name="Mao Z."/>
            <person name="Pires J.C."/>
            <person name="Luo M."/>
            <person name="Kudrna D."/>
            <person name="Wing R.A."/>
            <person name="Meyers B.C."/>
            <person name="Yi K."/>
            <person name="Kong H."/>
            <person name="Lavrijsen P."/>
            <person name="Sunseri F."/>
            <person name="Falavigna A."/>
            <person name="Ye Y."/>
            <person name="Leebens-Mack J.H."/>
            <person name="Chen G."/>
        </authorList>
    </citation>
    <scope>NUCLEOTIDE SEQUENCE [LARGE SCALE GENOMIC DNA]</scope>
    <source>
        <strain evidence="11">cv. DH0086</strain>
    </source>
</reference>
<evidence type="ECO:0000256" key="2">
    <source>
        <dbReference type="ARBA" id="ARBA00022737"/>
    </source>
</evidence>
<keyword evidence="11" id="KW-1185">Reference proteome</keyword>
<feature type="domain" description="Myb-like" evidence="8">
    <location>
        <begin position="62"/>
        <end position="112"/>
    </location>
</feature>
<evidence type="ECO:0000256" key="1">
    <source>
        <dbReference type="ARBA" id="ARBA00004123"/>
    </source>
</evidence>
<feature type="domain" description="HTH myb-type" evidence="9">
    <location>
        <begin position="9"/>
        <end position="61"/>
    </location>
</feature>